<reference evidence="1" key="1">
    <citation type="journal article" date="2021" name="Proc. Natl. Acad. Sci. U.S.A.">
        <title>Three genomes in the algal genus Volvox reveal the fate of a haploid sex-determining region after a transition to homothallism.</title>
        <authorList>
            <person name="Yamamoto K."/>
            <person name="Hamaji T."/>
            <person name="Kawai-Toyooka H."/>
            <person name="Matsuzaki R."/>
            <person name="Takahashi F."/>
            <person name="Nishimura Y."/>
            <person name="Kawachi M."/>
            <person name="Noguchi H."/>
            <person name="Minakuchi Y."/>
            <person name="Umen J.G."/>
            <person name="Toyoda A."/>
            <person name="Nozaki H."/>
        </authorList>
    </citation>
    <scope>NUCLEOTIDE SEQUENCE</scope>
    <source>
        <strain evidence="1">NIES-3780</strain>
    </source>
</reference>
<sequence>MFSYGPFYRRRYKAVAEFMGWRDYIAESNEVLSREPERISAVFMSVQNGGRLAIGGLFNAVYNPGWHWGLERGGSLLRVTRAEGSRLFVRDEFCGPAPPLSWTTCFLPYTWPFLMIPMLPPGLSINIRTTRLEGWIDIATGEVDFVFNSAFSASLAGGLIKWEPPPLAVDAKMGTAEQTGSVFHAAGERLNGADATLVALSVVPRTDNKWQNLLMGLPTDALSVLKVRMEFLGTRPKHD</sequence>
<dbReference type="Proteomes" id="UP000747399">
    <property type="component" value="Unassembled WGS sequence"/>
</dbReference>
<protein>
    <submittedName>
        <fullName evidence="1">Uncharacterized protein</fullName>
    </submittedName>
</protein>
<evidence type="ECO:0000313" key="2">
    <source>
        <dbReference type="Proteomes" id="UP000747399"/>
    </source>
</evidence>
<evidence type="ECO:0000313" key="1">
    <source>
        <dbReference type="EMBL" id="GIL61447.1"/>
    </source>
</evidence>
<dbReference type="EMBL" id="BNCO01000045">
    <property type="protein sequence ID" value="GIL61447.1"/>
    <property type="molecule type" value="Genomic_DNA"/>
</dbReference>
<gene>
    <name evidence="1" type="ORF">Vafri_15892</name>
</gene>
<accession>A0A8J4BM27</accession>
<comment type="caution">
    <text evidence="1">The sequence shown here is derived from an EMBL/GenBank/DDBJ whole genome shotgun (WGS) entry which is preliminary data.</text>
</comment>
<proteinExistence type="predicted"/>
<dbReference type="AlphaFoldDB" id="A0A8J4BM27"/>
<name>A0A8J4BM27_9CHLO</name>
<dbReference type="PANTHER" id="PTHR35320">
    <property type="entry name" value="ATP-DEPENDENT CLP PROTEASE ATP-BINDING SUBUNIT"/>
    <property type="match status" value="1"/>
</dbReference>
<organism evidence="1 2">
    <name type="scientific">Volvox africanus</name>
    <dbReference type="NCBI Taxonomy" id="51714"/>
    <lineage>
        <taxon>Eukaryota</taxon>
        <taxon>Viridiplantae</taxon>
        <taxon>Chlorophyta</taxon>
        <taxon>core chlorophytes</taxon>
        <taxon>Chlorophyceae</taxon>
        <taxon>CS clade</taxon>
        <taxon>Chlamydomonadales</taxon>
        <taxon>Volvocaceae</taxon>
        <taxon>Volvox</taxon>
    </lineage>
</organism>
<keyword evidence="2" id="KW-1185">Reference proteome</keyword>
<dbReference type="PANTHER" id="PTHR35320:SF1">
    <property type="entry name" value="ATP-DEPENDENT CLP PROTEASE ATP-BINDING SUBUNIT"/>
    <property type="match status" value="1"/>
</dbReference>